<dbReference type="Gene3D" id="2.60.120.560">
    <property type="entry name" value="Exo-inulinase, domain 1"/>
    <property type="match status" value="1"/>
</dbReference>
<dbReference type="Proteomes" id="UP001059295">
    <property type="component" value="Chromosome"/>
</dbReference>
<keyword evidence="3" id="KW-1185">Reference proteome</keyword>
<proteinExistence type="predicted"/>
<sequence>MKQVKYSFGGAIDRFRPFFFAAALCLTTSLGAQSPFPDEGMPETDFRPIFDGRTLDGWTYDPVYWRVEEGCIVGEVTPETLLERNSFIIWRGDAPADFELKMEYRVSAEGNSGINYRSSEVPGVPDALRGYQLDIDGQGEWTGQNYEERGRTFLALRGQVSCVETGKKPYVVGSTGDKAELFSQIDRDGWNECHVIARGHTLIHLINGHVMSVVVDDDPQERTSEGLIGMQVHVGPPMKIEFRNIRLKTDRKEVSGR</sequence>
<evidence type="ECO:0000313" key="2">
    <source>
        <dbReference type="EMBL" id="UWN56853.1"/>
    </source>
</evidence>
<protein>
    <submittedName>
        <fullName evidence="2">DUF1080 domain-containing protein</fullName>
    </submittedName>
</protein>
<reference evidence="2" key="1">
    <citation type="journal article" date="2022" name="Cell">
        <title>Design, construction, and in vivo augmentation of a complex gut microbiome.</title>
        <authorList>
            <person name="Cheng A.G."/>
            <person name="Ho P.Y."/>
            <person name="Aranda-Diaz A."/>
            <person name="Jain S."/>
            <person name="Yu F.B."/>
            <person name="Meng X."/>
            <person name="Wang M."/>
            <person name="Iakiviak M."/>
            <person name="Nagashima K."/>
            <person name="Zhao A."/>
            <person name="Murugkar P."/>
            <person name="Patil A."/>
            <person name="Atabakhsh K."/>
            <person name="Weakley A."/>
            <person name="Yan J."/>
            <person name="Brumbaugh A.R."/>
            <person name="Higginbottom S."/>
            <person name="Dimas A."/>
            <person name="Shiver A.L."/>
            <person name="Deutschbauer A."/>
            <person name="Neff N."/>
            <person name="Sonnenburg J.L."/>
            <person name="Huang K.C."/>
            <person name="Fischbach M.A."/>
        </authorList>
    </citation>
    <scope>NUCLEOTIDE SEQUENCE</scope>
    <source>
        <strain evidence="2">AP11</strain>
    </source>
</reference>
<dbReference type="EMBL" id="CP102294">
    <property type="protein sequence ID" value="UWN56853.1"/>
    <property type="molecule type" value="Genomic_DNA"/>
</dbReference>
<dbReference type="Pfam" id="PF06439">
    <property type="entry name" value="3keto-disac_hyd"/>
    <property type="match status" value="1"/>
</dbReference>
<evidence type="ECO:0000313" key="3">
    <source>
        <dbReference type="Proteomes" id="UP001059295"/>
    </source>
</evidence>
<accession>A0ABY5UYZ5</accession>
<gene>
    <name evidence="2" type="ORF">NQ491_09380</name>
</gene>
<dbReference type="GeneID" id="82891944"/>
<organism evidence="2 3">
    <name type="scientific">Alistipes ihumii AP11</name>
    <dbReference type="NCBI Taxonomy" id="1211813"/>
    <lineage>
        <taxon>Bacteria</taxon>
        <taxon>Pseudomonadati</taxon>
        <taxon>Bacteroidota</taxon>
        <taxon>Bacteroidia</taxon>
        <taxon>Bacteroidales</taxon>
        <taxon>Rikenellaceae</taxon>
        <taxon>Alistipes</taxon>
    </lineage>
</organism>
<dbReference type="RefSeq" id="WP_019245830.1">
    <property type="nucleotide sequence ID" value="NZ_CAPH01000012.1"/>
</dbReference>
<dbReference type="InterPro" id="IPR010496">
    <property type="entry name" value="AL/BT2_dom"/>
</dbReference>
<name>A0ABY5UYZ5_9BACT</name>
<feature type="domain" description="3-keto-alpha-glucoside-1,2-lyase/3-keto-2-hydroxy-glucal hydratase" evidence="1">
    <location>
        <begin position="45"/>
        <end position="248"/>
    </location>
</feature>
<evidence type="ECO:0000259" key="1">
    <source>
        <dbReference type="Pfam" id="PF06439"/>
    </source>
</evidence>